<accession>A0A2W5UFL7</accession>
<name>A0A2W5UFL7_9BACT</name>
<gene>
    <name evidence="2" type="ORF">DI536_26905</name>
</gene>
<sequence>MSMVYVPAVVMPPPHNTPLEPVKVTLRPSVRSVFRRFTVGVDTVSDAGIGVSMLEMVKTSPPFTTTLVMPDVARLPPKLVPALKPVPVPVRVMALLAVKVMVAPVPVMPPLSFGPSVNVSVDPERSSVAADETSETKKTAPTNR</sequence>
<feature type="region of interest" description="Disordered" evidence="1">
    <location>
        <begin position="120"/>
        <end position="144"/>
    </location>
</feature>
<evidence type="ECO:0000256" key="1">
    <source>
        <dbReference type="SAM" id="MobiDB-lite"/>
    </source>
</evidence>
<dbReference type="EMBL" id="QFQP01000029">
    <property type="protein sequence ID" value="PZR07738.1"/>
    <property type="molecule type" value="Genomic_DNA"/>
</dbReference>
<evidence type="ECO:0000313" key="3">
    <source>
        <dbReference type="Proteomes" id="UP000249061"/>
    </source>
</evidence>
<dbReference type="AlphaFoldDB" id="A0A2W5UFL7"/>
<reference evidence="2 3" key="1">
    <citation type="submission" date="2017-08" db="EMBL/GenBank/DDBJ databases">
        <title>Infants hospitalized years apart are colonized by the same room-sourced microbial strains.</title>
        <authorList>
            <person name="Brooks B."/>
            <person name="Olm M.R."/>
            <person name="Firek B.A."/>
            <person name="Baker R."/>
            <person name="Thomas B.C."/>
            <person name="Morowitz M.J."/>
            <person name="Banfield J.F."/>
        </authorList>
    </citation>
    <scope>NUCLEOTIDE SEQUENCE [LARGE SCALE GENOMIC DNA]</scope>
    <source>
        <strain evidence="2">S2_003_000_R2_14</strain>
    </source>
</reference>
<organism evidence="2 3">
    <name type="scientific">Archangium gephyra</name>
    <dbReference type="NCBI Taxonomy" id="48"/>
    <lineage>
        <taxon>Bacteria</taxon>
        <taxon>Pseudomonadati</taxon>
        <taxon>Myxococcota</taxon>
        <taxon>Myxococcia</taxon>
        <taxon>Myxococcales</taxon>
        <taxon>Cystobacterineae</taxon>
        <taxon>Archangiaceae</taxon>
        <taxon>Archangium</taxon>
    </lineage>
</organism>
<proteinExistence type="predicted"/>
<dbReference type="Proteomes" id="UP000249061">
    <property type="component" value="Unassembled WGS sequence"/>
</dbReference>
<protein>
    <submittedName>
        <fullName evidence="2">Uncharacterized protein</fullName>
    </submittedName>
</protein>
<comment type="caution">
    <text evidence="2">The sequence shown here is derived from an EMBL/GenBank/DDBJ whole genome shotgun (WGS) entry which is preliminary data.</text>
</comment>
<evidence type="ECO:0000313" key="2">
    <source>
        <dbReference type="EMBL" id="PZR07738.1"/>
    </source>
</evidence>